<evidence type="ECO:0000259" key="1">
    <source>
        <dbReference type="Pfam" id="PF00534"/>
    </source>
</evidence>
<dbReference type="KEGG" id="osg:BST96_08115"/>
<reference evidence="3 4" key="1">
    <citation type="submission" date="2016-11" db="EMBL/GenBank/DDBJ databases">
        <title>Trade-off between light-utilization and light-protection in marine flavobacteria.</title>
        <authorList>
            <person name="Kumagai Y."/>
        </authorList>
    </citation>
    <scope>NUCLEOTIDE SEQUENCE [LARGE SCALE GENOMIC DNA]</scope>
    <source>
        <strain evidence="3 4">NBRC 107125</strain>
    </source>
</reference>
<dbReference type="InterPro" id="IPR028098">
    <property type="entry name" value="Glyco_trans_4-like_N"/>
</dbReference>
<dbReference type="EMBL" id="CP019343">
    <property type="protein sequence ID" value="ARN74089.1"/>
    <property type="molecule type" value="Genomic_DNA"/>
</dbReference>
<dbReference type="GO" id="GO:0016757">
    <property type="term" value="F:glycosyltransferase activity"/>
    <property type="evidence" value="ECO:0007669"/>
    <property type="project" value="InterPro"/>
</dbReference>
<dbReference type="OrthoDB" id="9055506at2"/>
<feature type="domain" description="Glycosyltransferase subfamily 4-like N-terminal" evidence="2">
    <location>
        <begin position="13"/>
        <end position="165"/>
    </location>
</feature>
<evidence type="ECO:0000259" key="2">
    <source>
        <dbReference type="Pfam" id="PF13439"/>
    </source>
</evidence>
<accession>A0A1X9NEW8</accession>
<dbReference type="PANTHER" id="PTHR12526">
    <property type="entry name" value="GLYCOSYLTRANSFERASE"/>
    <property type="match status" value="1"/>
</dbReference>
<dbReference type="SUPFAM" id="SSF53756">
    <property type="entry name" value="UDP-Glycosyltransferase/glycogen phosphorylase"/>
    <property type="match status" value="1"/>
</dbReference>
<dbReference type="PANTHER" id="PTHR12526:SF630">
    <property type="entry name" value="GLYCOSYLTRANSFERASE"/>
    <property type="match status" value="1"/>
</dbReference>
<keyword evidence="4" id="KW-1185">Reference proteome</keyword>
<dbReference type="Gene3D" id="3.40.50.2000">
    <property type="entry name" value="Glycogen Phosphorylase B"/>
    <property type="match status" value="2"/>
</dbReference>
<protein>
    <submittedName>
        <fullName evidence="3">Uncharacterized protein</fullName>
    </submittedName>
</protein>
<dbReference type="GO" id="GO:1901135">
    <property type="term" value="P:carbohydrate derivative metabolic process"/>
    <property type="evidence" value="ECO:0007669"/>
    <property type="project" value="UniProtKB-ARBA"/>
</dbReference>
<dbReference type="AlphaFoldDB" id="A0A1X9NEW8"/>
<sequence length="358" mass="39439">MRVCHVIGSMKTGGAERQFVNLINALEATSIHAIVLDDPSNSELGGLIDSRVQVHWKPVSLKLTPIEIVRLAKLIKTMHVDVIHTHMFWSAFYVIPAAALAGVKIRCTTEHGMNPWKTRFHHWFERYIISPLSDIRFCVSQAIKENRINTGDIPETKTALLTNGTEIKANSFSSWSGRSVKLLSVGRLIPAKDYDTLLLAAKLLKEQSMAFSLDILGDGALREPLQSKIDQLGLNDVVTLQGNQSNTQQWFEQSDIFVMSSLREGQPMALLEAMACALPIVSTRVGGIPATVLEGEEALLVDSGSAEQLAAAIESLCCDLSRSETIANNARQRVIDEFSIDAVAKAHLKIYSDLLEKH</sequence>
<evidence type="ECO:0000313" key="4">
    <source>
        <dbReference type="Proteomes" id="UP000193450"/>
    </source>
</evidence>
<dbReference type="Pfam" id="PF00534">
    <property type="entry name" value="Glycos_transf_1"/>
    <property type="match status" value="1"/>
</dbReference>
<proteinExistence type="predicted"/>
<organism evidence="3 4">
    <name type="scientific">Oceanicoccus sagamiensis</name>
    <dbReference type="NCBI Taxonomy" id="716816"/>
    <lineage>
        <taxon>Bacteria</taxon>
        <taxon>Pseudomonadati</taxon>
        <taxon>Pseudomonadota</taxon>
        <taxon>Gammaproteobacteria</taxon>
        <taxon>Cellvibrionales</taxon>
        <taxon>Spongiibacteraceae</taxon>
        <taxon>Oceanicoccus</taxon>
    </lineage>
</organism>
<dbReference type="Pfam" id="PF13439">
    <property type="entry name" value="Glyco_transf_4"/>
    <property type="match status" value="1"/>
</dbReference>
<dbReference type="RefSeq" id="WP_085758219.1">
    <property type="nucleotide sequence ID" value="NZ_CP019343.1"/>
</dbReference>
<evidence type="ECO:0000313" key="3">
    <source>
        <dbReference type="EMBL" id="ARN74089.1"/>
    </source>
</evidence>
<dbReference type="InterPro" id="IPR001296">
    <property type="entry name" value="Glyco_trans_1"/>
</dbReference>
<dbReference type="Proteomes" id="UP000193450">
    <property type="component" value="Chromosome"/>
</dbReference>
<gene>
    <name evidence="3" type="ORF">BST96_08115</name>
</gene>
<feature type="domain" description="Glycosyl transferase family 1" evidence="1">
    <location>
        <begin position="179"/>
        <end position="333"/>
    </location>
</feature>
<name>A0A1X9NEW8_9GAMM</name>
<dbReference type="STRING" id="716816.BST96_08115"/>